<dbReference type="Gene3D" id="2.130.10.130">
    <property type="entry name" value="Integrin alpha, N-terminal"/>
    <property type="match status" value="2"/>
</dbReference>
<dbReference type="SUPFAM" id="SSF69318">
    <property type="entry name" value="Integrin alpha N-terminal domain"/>
    <property type="match status" value="1"/>
</dbReference>
<dbReference type="InterPro" id="IPR028994">
    <property type="entry name" value="Integrin_alpha_N"/>
</dbReference>
<evidence type="ECO:0000313" key="2">
    <source>
        <dbReference type="EMBL" id="SVB43588.1"/>
    </source>
</evidence>
<dbReference type="PANTHER" id="PTHR44103:SF1">
    <property type="entry name" value="PROPROTEIN CONVERTASE P"/>
    <property type="match status" value="1"/>
</dbReference>
<dbReference type="PROSITE" id="PS51257">
    <property type="entry name" value="PROKAR_LIPOPROTEIN"/>
    <property type="match status" value="1"/>
</dbReference>
<dbReference type="AlphaFoldDB" id="A0A382DYX1"/>
<dbReference type="Pfam" id="PF13517">
    <property type="entry name" value="FG-GAP_3"/>
    <property type="match status" value="2"/>
</dbReference>
<accession>A0A382DYX1</accession>
<reference evidence="2" key="1">
    <citation type="submission" date="2018-05" db="EMBL/GenBank/DDBJ databases">
        <authorList>
            <person name="Lanie J.A."/>
            <person name="Ng W.-L."/>
            <person name="Kazmierczak K.M."/>
            <person name="Andrzejewski T.M."/>
            <person name="Davidsen T.M."/>
            <person name="Wayne K.J."/>
            <person name="Tettelin H."/>
            <person name="Glass J.I."/>
            <person name="Rusch D."/>
            <person name="Podicherti R."/>
            <person name="Tsui H.-C.T."/>
            <person name="Winkler M.E."/>
        </authorList>
    </citation>
    <scope>NUCLEOTIDE SEQUENCE</scope>
</reference>
<dbReference type="PANTHER" id="PTHR44103">
    <property type="entry name" value="PROPROTEIN CONVERTASE P"/>
    <property type="match status" value="1"/>
</dbReference>
<sequence>MKLPSKLFLAVLLLIVASVSWAACPEGTKNNYKGECLPVAGSETAGVSDALKVAEALAGIDIENDPNIAFFKPPIAPTPTKQLYWFGRMWKEADFNNDGITDVLYIGTMNPNNAVSGGEDTGDICGTKACSGFQPLPSLYLGREDGKLTYSPQLLIDERKESGMSLGRQLLIADFNNDDILDFYIADHGIGTHYGYRDSYFLSQPNGTWVESSNTHLSHSDFKVFDHGAATGDIDNDGDMDVVITELNLGRGTALWCLLNDGTGYLKKRKCGGAFAFSLELADLDGDGDLDALIGAHEFERGQEFTGIFWNNGKGYFSQKTALPQHKKWGTIPEVSASDLDNDGDLDVVYSRAGELYVGTAIQIIENLGNKKFKDHGIFPLVEPPSDYTTTSEGNVWNDFIQNIMFRDLDNDGDIDIYLASGSHKTNGMVMLNHGDFSFELLHPHAAILLDELAENEAQRKKAEAAEFDAAIAKRKEKVAAAKAKRIAEETAKATD</sequence>
<name>A0A382DYX1_9ZZZZ</name>
<proteinExistence type="predicted"/>
<protein>
    <recommendedName>
        <fullName evidence="3">FG-GAP repeat protein</fullName>
    </recommendedName>
</protein>
<dbReference type="InterPro" id="IPR013517">
    <property type="entry name" value="FG-GAP"/>
</dbReference>
<evidence type="ECO:0008006" key="3">
    <source>
        <dbReference type="Google" id="ProtNLM"/>
    </source>
</evidence>
<gene>
    <name evidence="2" type="ORF">METZ01_LOCUS196442</name>
</gene>
<organism evidence="2">
    <name type="scientific">marine metagenome</name>
    <dbReference type="NCBI Taxonomy" id="408172"/>
    <lineage>
        <taxon>unclassified sequences</taxon>
        <taxon>metagenomes</taxon>
        <taxon>ecological metagenomes</taxon>
    </lineage>
</organism>
<evidence type="ECO:0000256" key="1">
    <source>
        <dbReference type="ARBA" id="ARBA00022729"/>
    </source>
</evidence>
<dbReference type="EMBL" id="UINC01041809">
    <property type="protein sequence ID" value="SVB43588.1"/>
    <property type="molecule type" value="Genomic_DNA"/>
</dbReference>
<keyword evidence="1" id="KW-0732">Signal</keyword>